<dbReference type="EMBL" id="JACBYR010000001">
    <property type="protein sequence ID" value="NYE82531.1"/>
    <property type="molecule type" value="Genomic_DNA"/>
</dbReference>
<dbReference type="AlphaFoldDB" id="A0A7Y9LNA5"/>
<organism evidence="1 2">
    <name type="scientific">Pigmentiphaga litoralis</name>
    <dbReference type="NCBI Taxonomy" id="516702"/>
    <lineage>
        <taxon>Bacteria</taxon>
        <taxon>Pseudomonadati</taxon>
        <taxon>Pseudomonadota</taxon>
        <taxon>Betaproteobacteria</taxon>
        <taxon>Burkholderiales</taxon>
        <taxon>Alcaligenaceae</taxon>
        <taxon>Pigmentiphaga</taxon>
    </lineage>
</organism>
<dbReference type="Gene3D" id="3.40.50.1110">
    <property type="entry name" value="SGNH hydrolase"/>
    <property type="match status" value="1"/>
</dbReference>
<evidence type="ECO:0000313" key="1">
    <source>
        <dbReference type="EMBL" id="NYE82531.1"/>
    </source>
</evidence>
<dbReference type="InterPro" id="IPR008265">
    <property type="entry name" value="Lipase_GDSL_AS"/>
</dbReference>
<gene>
    <name evidence="1" type="ORF">FHW18_001802</name>
</gene>
<sequence>MTSRPRSRLLRSVLVGGTLFCGLLIVAEIATRQLGLLDFPLYEANADIGYVPKPNQQGAFLNKNDWQFNSRSMGAPEFVPGPGANVLLVGDSIVDGGNPYRQQDRLGPLTQKALAHSGVKVWPIAAGSWSLRNELKWLQRNPDVVDRVDEVVFLLGSNDFGDASSWSCEFSHPRSHPTSSLWFLFNKYVYRLEPCGTPPAALKVPQGDVHAELERFMSAFGKKTTVVLYATEEESRNPAERARSFEPARQLLRSVGVREPVAIADDARWSPDCYKDAVHPKPSAMPVLADILAPHILARVGGAE</sequence>
<evidence type="ECO:0000313" key="2">
    <source>
        <dbReference type="Proteomes" id="UP000542125"/>
    </source>
</evidence>
<protein>
    <submittedName>
        <fullName evidence="1">Lysophospholipase L1-like esterase</fullName>
    </submittedName>
</protein>
<comment type="caution">
    <text evidence="1">The sequence shown here is derived from an EMBL/GenBank/DDBJ whole genome shotgun (WGS) entry which is preliminary data.</text>
</comment>
<dbReference type="PROSITE" id="PS01098">
    <property type="entry name" value="LIPASE_GDSL_SER"/>
    <property type="match status" value="1"/>
</dbReference>
<name>A0A7Y9LNA5_9BURK</name>
<dbReference type="GO" id="GO:0016298">
    <property type="term" value="F:lipase activity"/>
    <property type="evidence" value="ECO:0007669"/>
    <property type="project" value="InterPro"/>
</dbReference>
<reference evidence="1 2" key="1">
    <citation type="submission" date="2020-07" db="EMBL/GenBank/DDBJ databases">
        <title>Genomic Encyclopedia of Type Strains, Phase IV (KMG-V): Genome sequencing to study the core and pangenomes of soil and plant-associated prokaryotes.</title>
        <authorList>
            <person name="Whitman W."/>
        </authorList>
    </citation>
    <scope>NUCLEOTIDE SEQUENCE [LARGE SCALE GENOMIC DNA]</scope>
    <source>
        <strain evidence="1 2">SAS40</strain>
    </source>
</reference>
<dbReference type="InterPro" id="IPR036514">
    <property type="entry name" value="SGNH_hydro_sf"/>
</dbReference>
<accession>A0A7Y9LNA5</accession>
<dbReference type="RefSeq" id="WP_179585502.1">
    <property type="nucleotide sequence ID" value="NZ_JACBYR010000001.1"/>
</dbReference>
<proteinExistence type="predicted"/>
<keyword evidence="2" id="KW-1185">Reference proteome</keyword>
<dbReference type="GO" id="GO:0006629">
    <property type="term" value="P:lipid metabolic process"/>
    <property type="evidence" value="ECO:0007669"/>
    <property type="project" value="InterPro"/>
</dbReference>
<dbReference type="SUPFAM" id="SSF52266">
    <property type="entry name" value="SGNH hydrolase"/>
    <property type="match status" value="1"/>
</dbReference>
<dbReference type="Proteomes" id="UP000542125">
    <property type="component" value="Unassembled WGS sequence"/>
</dbReference>